<name>A0ABN2LYF6_9ACTN</name>
<dbReference type="InterPro" id="IPR016047">
    <property type="entry name" value="M23ase_b-sheet_dom"/>
</dbReference>
<keyword evidence="1" id="KW-0732">Signal</keyword>
<reference evidence="3 4" key="1">
    <citation type="journal article" date="2019" name="Int. J. Syst. Evol. Microbiol.">
        <title>The Global Catalogue of Microorganisms (GCM) 10K type strain sequencing project: providing services to taxonomists for standard genome sequencing and annotation.</title>
        <authorList>
            <consortium name="The Broad Institute Genomics Platform"/>
            <consortium name="The Broad Institute Genome Sequencing Center for Infectious Disease"/>
            <person name="Wu L."/>
            <person name="Ma J."/>
        </authorList>
    </citation>
    <scope>NUCLEOTIDE SEQUENCE [LARGE SCALE GENOMIC DNA]</scope>
    <source>
        <strain evidence="3 4">JCM 13250</strain>
    </source>
</reference>
<evidence type="ECO:0000256" key="1">
    <source>
        <dbReference type="ARBA" id="ARBA00022729"/>
    </source>
</evidence>
<comment type="caution">
    <text evidence="3">The sequence shown here is derived from an EMBL/GenBank/DDBJ whole genome shotgun (WGS) entry which is preliminary data.</text>
</comment>
<dbReference type="PANTHER" id="PTHR21666:SF289">
    <property type="entry name" value="L-ALA--D-GLU ENDOPEPTIDASE"/>
    <property type="match status" value="1"/>
</dbReference>
<dbReference type="Gene3D" id="2.70.70.10">
    <property type="entry name" value="Glucose Permease (Domain IIA)"/>
    <property type="match status" value="1"/>
</dbReference>
<evidence type="ECO:0000313" key="4">
    <source>
        <dbReference type="Proteomes" id="UP001500218"/>
    </source>
</evidence>
<dbReference type="SUPFAM" id="SSF51261">
    <property type="entry name" value="Duplicated hybrid motif"/>
    <property type="match status" value="1"/>
</dbReference>
<dbReference type="RefSeq" id="WP_344130221.1">
    <property type="nucleotide sequence ID" value="NZ_BAAALT010000067.1"/>
</dbReference>
<evidence type="ECO:0000259" key="2">
    <source>
        <dbReference type="Pfam" id="PF01551"/>
    </source>
</evidence>
<gene>
    <name evidence="3" type="ORF">GCM10009682_26380</name>
</gene>
<accession>A0ABN2LYF6</accession>
<keyword evidence="4" id="KW-1185">Reference proteome</keyword>
<dbReference type="Pfam" id="PF01551">
    <property type="entry name" value="Peptidase_M23"/>
    <property type="match status" value="1"/>
</dbReference>
<dbReference type="InterPro" id="IPR011055">
    <property type="entry name" value="Dup_hybrid_motif"/>
</dbReference>
<proteinExistence type="predicted"/>
<dbReference type="CDD" id="cd12797">
    <property type="entry name" value="M23_peptidase"/>
    <property type="match status" value="1"/>
</dbReference>
<sequence>MPPSSAQPRRPALIRPLLAVPVVALALIGSGAAASSWAASAGPALSARAPDGDVPSGWLSWPLGGSPTVTRGFDPPDKPWLPGHRGVDLAARAGDPVRAAGPGVVVFAGDLAGRGVVSVAHPGGLRTTYEPVDPLVAVGDEVAAGALIGTVSAGHAGCPAAACLHWGARRGDTYLDPLSLLGPPRLRLKPLPGA</sequence>
<feature type="domain" description="M23ase beta-sheet core" evidence="2">
    <location>
        <begin position="83"/>
        <end position="177"/>
    </location>
</feature>
<organism evidence="3 4">
    <name type="scientific">Luedemannella flava</name>
    <dbReference type="NCBI Taxonomy" id="349316"/>
    <lineage>
        <taxon>Bacteria</taxon>
        <taxon>Bacillati</taxon>
        <taxon>Actinomycetota</taxon>
        <taxon>Actinomycetes</taxon>
        <taxon>Micromonosporales</taxon>
        <taxon>Micromonosporaceae</taxon>
        <taxon>Luedemannella</taxon>
    </lineage>
</organism>
<dbReference type="InterPro" id="IPR050570">
    <property type="entry name" value="Cell_wall_metabolism_enzyme"/>
</dbReference>
<dbReference type="EMBL" id="BAAALT010000067">
    <property type="protein sequence ID" value="GAA1803248.1"/>
    <property type="molecule type" value="Genomic_DNA"/>
</dbReference>
<dbReference type="PANTHER" id="PTHR21666">
    <property type="entry name" value="PEPTIDASE-RELATED"/>
    <property type="match status" value="1"/>
</dbReference>
<protein>
    <recommendedName>
        <fullName evidence="2">M23ase beta-sheet core domain-containing protein</fullName>
    </recommendedName>
</protein>
<evidence type="ECO:0000313" key="3">
    <source>
        <dbReference type="EMBL" id="GAA1803248.1"/>
    </source>
</evidence>
<dbReference type="Proteomes" id="UP001500218">
    <property type="component" value="Unassembled WGS sequence"/>
</dbReference>